<protein>
    <submittedName>
        <fullName evidence="1">Uncharacterized protein</fullName>
    </submittedName>
</protein>
<keyword evidence="2" id="KW-1185">Reference proteome</keyword>
<dbReference type="Pfam" id="PF19114">
    <property type="entry name" value="EsV_1_7_cys"/>
    <property type="match status" value="5"/>
</dbReference>
<accession>A0AA36J293</accession>
<evidence type="ECO:0000313" key="2">
    <source>
        <dbReference type="Proteomes" id="UP001178507"/>
    </source>
</evidence>
<organism evidence="1 2">
    <name type="scientific">Effrenium voratum</name>
    <dbReference type="NCBI Taxonomy" id="2562239"/>
    <lineage>
        <taxon>Eukaryota</taxon>
        <taxon>Sar</taxon>
        <taxon>Alveolata</taxon>
        <taxon>Dinophyceae</taxon>
        <taxon>Suessiales</taxon>
        <taxon>Symbiodiniaceae</taxon>
        <taxon>Effrenium</taxon>
    </lineage>
</organism>
<evidence type="ECO:0000313" key="1">
    <source>
        <dbReference type="EMBL" id="CAJ1397784.1"/>
    </source>
</evidence>
<dbReference type="AlphaFoldDB" id="A0AA36J293"/>
<gene>
    <name evidence="1" type="ORF">EVOR1521_LOCUS21730</name>
</gene>
<dbReference type="EMBL" id="CAUJNA010003279">
    <property type="protein sequence ID" value="CAJ1397784.1"/>
    <property type="molecule type" value="Genomic_DNA"/>
</dbReference>
<sequence>MKACRVLLPPWRCPGAAVGAVAQAATPGRLHVRGAVPGASSSSKKLLGCVCGGVKRPCFGFQGDKRPSCCAKCKLEGMVDIKHPRCNCGRAQPAFGMPEDAQASCCAKCKLEGMVDIRNPRCNCGRARPHFGMPNDACPSCCAKCKLEGMVDIRSRRCNCGRAIPCFGMPEDARASCCAKCKLEGMVDILHPKCSVCGTRASYPDAAGVPRQLCAAHSAEVGAHVLSLPSWSRAASDCLDLLEEEQGFNYRFRRRFDEEAGAWSGEEFAGLVPDRAFRPDAHDPQRREIVEFLGNYYHGFPPEHPQQLSCANKHMREANTMLQRAMISPRHPLAFTCMFYPSCMTTCLAS</sequence>
<dbReference type="SMART" id="SM01425">
    <property type="entry name" value="EsV_1_7"/>
    <property type="match status" value="4"/>
</dbReference>
<name>A0AA36J293_9DINO</name>
<dbReference type="Proteomes" id="UP001178507">
    <property type="component" value="Unassembled WGS sequence"/>
</dbReference>
<reference evidence="1" key="1">
    <citation type="submission" date="2023-08" db="EMBL/GenBank/DDBJ databases">
        <authorList>
            <person name="Chen Y."/>
            <person name="Shah S."/>
            <person name="Dougan E. K."/>
            <person name="Thang M."/>
            <person name="Chan C."/>
        </authorList>
    </citation>
    <scope>NUCLEOTIDE SEQUENCE</scope>
</reference>
<dbReference type="InterPro" id="IPR043822">
    <property type="entry name" value="EsV_1_7_cys"/>
</dbReference>
<comment type="caution">
    <text evidence="1">The sequence shown here is derived from an EMBL/GenBank/DDBJ whole genome shotgun (WGS) entry which is preliminary data.</text>
</comment>
<proteinExistence type="predicted"/>